<evidence type="ECO:0000313" key="2">
    <source>
        <dbReference type="Proteomes" id="UP000054566"/>
    </source>
</evidence>
<name>A0A0L0CRV7_PLAFA</name>
<dbReference type="AlphaFoldDB" id="A0A0L0CRV7"/>
<gene>
    <name evidence="1" type="ORF">PFLG_00127</name>
</gene>
<evidence type="ECO:0000313" key="1">
    <source>
        <dbReference type="EMBL" id="KNC35150.1"/>
    </source>
</evidence>
<dbReference type="EMBL" id="GG663776">
    <property type="protein sequence ID" value="KNC35150.1"/>
    <property type="molecule type" value="Genomic_DNA"/>
</dbReference>
<reference evidence="2" key="2">
    <citation type="submission" date="2015-07" db="EMBL/GenBank/DDBJ databases">
        <title>The genome sequence of Plasmodium falciparum RAJ116.</title>
        <authorList>
            <consortium name="The Broad Institute Genome Sequencing Platform"/>
            <person name="Volkman S.K."/>
            <person name="Neafsey D.E."/>
            <person name="Dash A.P."/>
            <person name="Chitnis C.E."/>
            <person name="Hartl D.L."/>
            <person name="Young S.K."/>
            <person name="Kodira C.D."/>
            <person name="Zeng Q."/>
            <person name="Koehrsen M."/>
            <person name="Godfrey P."/>
            <person name="Alvarado L."/>
            <person name="Berlin A."/>
            <person name="Borenstein D."/>
            <person name="Chen Z."/>
            <person name="Engels R."/>
            <person name="Freedman E."/>
            <person name="Gellesch M."/>
            <person name="Goldberg J."/>
            <person name="Griggs A."/>
            <person name="Gujja S."/>
            <person name="Heiman D."/>
            <person name="Hepburn T."/>
            <person name="Howarth C."/>
            <person name="Jen D."/>
            <person name="Larson L."/>
            <person name="Lewis B."/>
            <person name="Mehta T."/>
            <person name="Park D."/>
            <person name="Pearson M."/>
            <person name="Roberts A."/>
            <person name="Saif S."/>
            <person name="Shea T."/>
            <person name="Shenoy N."/>
            <person name="Sisk P."/>
            <person name="Stolte C."/>
            <person name="Sykes S."/>
            <person name="Walk T."/>
            <person name="White J."/>
            <person name="Yandava C."/>
            <person name="Wirth D.F."/>
            <person name="Nusbaum C."/>
            <person name="Birren B."/>
        </authorList>
    </citation>
    <scope>NUCLEOTIDE SEQUENCE [LARGE SCALE GENOMIC DNA]</scope>
    <source>
        <strain evidence="2">RAJ116</strain>
    </source>
</reference>
<reference evidence="2" key="1">
    <citation type="submission" date="2015-07" db="EMBL/GenBank/DDBJ databases">
        <title>Annotation of Plasmodium falciparum RAJ116.</title>
        <authorList>
            <consortium name="The Broad Institute Genome Sequencing Platform"/>
            <person name="Volkman S.K."/>
            <person name="Neafsey D.E."/>
            <person name="Dash A.P."/>
            <person name="Chitnis C.E."/>
            <person name="Hartl D.L."/>
            <person name="Young S.K."/>
            <person name="Zeng Q."/>
            <person name="Koehrsen M."/>
            <person name="Alvarado L."/>
            <person name="Berlin A."/>
            <person name="Borenstein D."/>
            <person name="Chapman S.B."/>
            <person name="Chen Z."/>
            <person name="Engels R."/>
            <person name="Freedman E."/>
            <person name="Gellesch M."/>
            <person name="Goldberg J."/>
            <person name="Griggs A."/>
            <person name="Gujja S."/>
            <person name="Heilman E.R."/>
            <person name="Heiman D.I."/>
            <person name="Howarth C."/>
            <person name="Jen D."/>
            <person name="Larson L."/>
            <person name="Mehta T."/>
            <person name="Neiman D."/>
            <person name="Park D."/>
            <person name="Pearson M."/>
            <person name="Roberts A."/>
            <person name="Saif S."/>
            <person name="Shea T."/>
            <person name="Shenoy N."/>
            <person name="Sisk P."/>
            <person name="Stolte C."/>
            <person name="Sykes S."/>
            <person name="Walk T."/>
            <person name="White J."/>
            <person name="Yandava C."/>
            <person name="Haas B."/>
            <person name="Henn M.R."/>
            <person name="Nusbaum C."/>
            <person name="Birren B."/>
        </authorList>
    </citation>
    <scope>NUCLEOTIDE SEQUENCE [LARGE SCALE GENOMIC DNA]</scope>
    <source>
        <strain evidence="2">RAJ116</strain>
    </source>
</reference>
<accession>A0A0L0CRV7</accession>
<sequence>MKKNVLSINADEDKISNEKGVKRYVEQEKDKNKASRIMHKEFTHMNKVYYLTVNLFGIREE</sequence>
<organism evidence="1 2">
    <name type="scientific">Plasmodium falciparum RAJ116</name>
    <dbReference type="NCBI Taxonomy" id="580058"/>
    <lineage>
        <taxon>Eukaryota</taxon>
        <taxon>Sar</taxon>
        <taxon>Alveolata</taxon>
        <taxon>Apicomplexa</taxon>
        <taxon>Aconoidasida</taxon>
        <taxon>Haemosporida</taxon>
        <taxon>Plasmodiidae</taxon>
        <taxon>Plasmodium</taxon>
        <taxon>Plasmodium (Laverania)</taxon>
    </lineage>
</organism>
<dbReference type="Proteomes" id="UP000054566">
    <property type="component" value="Unassembled WGS sequence"/>
</dbReference>
<protein>
    <submittedName>
        <fullName evidence="1">Uncharacterized protein</fullName>
    </submittedName>
</protein>
<proteinExistence type="predicted"/>